<evidence type="ECO:0000313" key="5">
    <source>
        <dbReference type="Proteomes" id="UP000593567"/>
    </source>
</evidence>
<organism evidence="4 5">
    <name type="scientific">Bugula neritina</name>
    <name type="common">Brown bryozoan</name>
    <name type="synonym">Sertularia neritina</name>
    <dbReference type="NCBI Taxonomy" id="10212"/>
    <lineage>
        <taxon>Eukaryota</taxon>
        <taxon>Metazoa</taxon>
        <taxon>Spiralia</taxon>
        <taxon>Lophotrochozoa</taxon>
        <taxon>Bryozoa</taxon>
        <taxon>Gymnolaemata</taxon>
        <taxon>Cheilostomatida</taxon>
        <taxon>Flustrina</taxon>
        <taxon>Buguloidea</taxon>
        <taxon>Bugulidae</taxon>
        <taxon>Bugula</taxon>
    </lineage>
</organism>
<dbReference type="Pfam" id="PF10558">
    <property type="entry name" value="MTP18"/>
    <property type="match status" value="1"/>
</dbReference>
<evidence type="ECO:0000256" key="2">
    <source>
        <dbReference type="ARBA" id="ARBA00017835"/>
    </source>
</evidence>
<gene>
    <name evidence="4" type="ORF">EB796_017704</name>
</gene>
<accession>A0A7J7JEE0</accession>
<dbReference type="Proteomes" id="UP000593567">
    <property type="component" value="Unassembled WGS sequence"/>
</dbReference>
<dbReference type="GO" id="GO:0005739">
    <property type="term" value="C:mitochondrion"/>
    <property type="evidence" value="ECO:0007669"/>
    <property type="project" value="TreeGrafter"/>
</dbReference>
<name>A0A7J7JEE0_BUGNE</name>
<dbReference type="PANTHER" id="PTHR11001">
    <property type="entry name" value="MITOCHONDRIAL FISSION PROCESS PROTEIN 1"/>
    <property type="match status" value="1"/>
</dbReference>
<evidence type="ECO:0000313" key="4">
    <source>
        <dbReference type="EMBL" id="KAF6023986.1"/>
    </source>
</evidence>
<proteinExistence type="inferred from homology"/>
<dbReference type="EMBL" id="VXIV02002638">
    <property type="protein sequence ID" value="KAF6023986.1"/>
    <property type="molecule type" value="Genomic_DNA"/>
</dbReference>
<dbReference type="PANTHER" id="PTHR11001:SF2">
    <property type="entry name" value="MITOCHONDRIAL FISSION PROCESS PROTEIN 1"/>
    <property type="match status" value="1"/>
</dbReference>
<evidence type="ECO:0000256" key="3">
    <source>
        <dbReference type="ARBA" id="ARBA00029631"/>
    </source>
</evidence>
<protein>
    <recommendedName>
        <fullName evidence="2">Mitochondrial fission process protein 1</fullName>
    </recommendedName>
    <alternativeName>
        <fullName evidence="3">Mitochondrial 18 kDa protein</fullName>
    </alternativeName>
</protein>
<keyword evidence="5" id="KW-1185">Reference proteome</keyword>
<dbReference type="GO" id="GO:0000266">
    <property type="term" value="P:mitochondrial fission"/>
    <property type="evidence" value="ECO:0007669"/>
    <property type="project" value="TreeGrafter"/>
</dbReference>
<dbReference type="OrthoDB" id="424969at2759"/>
<dbReference type="InterPro" id="IPR019560">
    <property type="entry name" value="Mitochondrial_18_kDa_protein"/>
</dbReference>
<reference evidence="4" key="1">
    <citation type="submission" date="2020-06" db="EMBL/GenBank/DDBJ databases">
        <title>Draft genome of Bugula neritina, a colonial animal packing powerful symbionts and potential medicines.</title>
        <authorList>
            <person name="Rayko M."/>
        </authorList>
    </citation>
    <scope>NUCLEOTIDE SEQUENCE [LARGE SCALE GENOMIC DNA]</scope>
    <source>
        <strain evidence="4">Kwan_BN1</strain>
    </source>
</reference>
<comment type="similarity">
    <text evidence="1">Belongs to the MTFP1 family.</text>
</comment>
<comment type="caution">
    <text evidence="4">The sequence shown here is derived from an EMBL/GenBank/DDBJ whole genome shotgun (WGS) entry which is preliminary data.</text>
</comment>
<dbReference type="AlphaFoldDB" id="A0A7J7JEE0"/>
<sequence length="185" mass="20154">MAIGGNGKAKQSSSGDEATATEGDIFRDYPVRYLGYANEVGEAFRSFVHVGLVRLSYAVSTCYVIADAAHKGQIANKKFSTHPEKTSIIAQSVADTLLWQGLASVIIPGFTINRICWISTRLLSKRMSLNSSKGISTAIGLAAIPFIIRPIDTSVDMLMETTFRQFFSNGTHGASKRVVHHNRDD</sequence>
<evidence type="ECO:0000256" key="1">
    <source>
        <dbReference type="ARBA" id="ARBA00009224"/>
    </source>
</evidence>